<sequence length="81" mass="9019">MTQEARFRANARWRGELTKLSIDADQALLLLAGGKSQIKASLNSVRGGITFVGQGRLSEYYIFDGKVSMRSPGWNQTLSWI</sequence>
<gene>
    <name evidence="1" type="ORF">MEC_00818</name>
</gene>
<dbReference type="AlphaFoldDB" id="J1IUR1"/>
<dbReference type="EMBL" id="AIME01000004">
    <property type="protein sequence ID" value="EJF75342.1"/>
    <property type="molecule type" value="Genomic_DNA"/>
</dbReference>
<protein>
    <recommendedName>
        <fullName evidence="3">AsmA-like C-terminal domain-containing protein</fullName>
    </recommendedName>
</protein>
<reference evidence="1 2" key="1">
    <citation type="submission" date="2012-03" db="EMBL/GenBank/DDBJ databases">
        <title>The Genome Sequence of Bartonella alsatica IBS 382.</title>
        <authorList>
            <consortium name="The Broad Institute Genome Sequencing Platform"/>
            <consortium name="The Broad Institute Genome Sequencing Center for Infectious Disease"/>
            <person name="Feldgarden M."/>
            <person name="Kirby J."/>
            <person name="Kosoy M."/>
            <person name="Birtles R."/>
            <person name="Probert W.S."/>
            <person name="Chiaraviglio L."/>
            <person name="Young S.K."/>
            <person name="Zeng Q."/>
            <person name="Gargeya S."/>
            <person name="Fitzgerald M."/>
            <person name="Haas B."/>
            <person name="Abouelleil A."/>
            <person name="Alvarado L."/>
            <person name="Arachchi H.M."/>
            <person name="Berlin A."/>
            <person name="Chapman S.B."/>
            <person name="Gearin G."/>
            <person name="Goldberg J."/>
            <person name="Griggs A."/>
            <person name="Gujja S."/>
            <person name="Hansen M."/>
            <person name="Heiman D."/>
            <person name="Howarth C."/>
            <person name="Larimer J."/>
            <person name="Lui A."/>
            <person name="MacDonald P.J.P."/>
            <person name="McCowen C."/>
            <person name="Montmayeur A."/>
            <person name="Murphy C."/>
            <person name="Neiman D."/>
            <person name="Pearson M."/>
            <person name="Priest M."/>
            <person name="Roberts A."/>
            <person name="Saif S."/>
            <person name="Shea T."/>
            <person name="Sisk P."/>
            <person name="Stolte C."/>
            <person name="Sykes S."/>
            <person name="Wortman J."/>
            <person name="Nusbaum C."/>
            <person name="Birren B."/>
        </authorList>
    </citation>
    <scope>NUCLEOTIDE SEQUENCE [LARGE SCALE GENOMIC DNA]</scope>
    <source>
        <strain evidence="1 2">IBS 382</strain>
    </source>
</reference>
<dbReference type="Proteomes" id="UP000008761">
    <property type="component" value="Unassembled WGS sequence"/>
</dbReference>
<name>J1IUR1_9HYPH</name>
<dbReference type="STRING" id="1094551.MEC_00818"/>
<comment type="caution">
    <text evidence="1">The sequence shown here is derived from an EMBL/GenBank/DDBJ whole genome shotgun (WGS) entry which is preliminary data.</text>
</comment>
<organism evidence="1 2">
    <name type="scientific">Bartonella alsatica IBS 382</name>
    <dbReference type="NCBI Taxonomy" id="1094551"/>
    <lineage>
        <taxon>Bacteria</taxon>
        <taxon>Pseudomonadati</taxon>
        <taxon>Pseudomonadota</taxon>
        <taxon>Alphaproteobacteria</taxon>
        <taxon>Hyphomicrobiales</taxon>
        <taxon>Bartonellaceae</taxon>
        <taxon>Bartonella</taxon>
    </lineage>
</organism>
<evidence type="ECO:0000313" key="2">
    <source>
        <dbReference type="Proteomes" id="UP000008761"/>
    </source>
</evidence>
<accession>J1IUR1</accession>
<proteinExistence type="predicted"/>
<evidence type="ECO:0000313" key="1">
    <source>
        <dbReference type="EMBL" id="EJF75342.1"/>
    </source>
</evidence>
<dbReference type="eggNOG" id="COG2982">
    <property type="taxonomic scope" value="Bacteria"/>
</dbReference>
<evidence type="ECO:0008006" key="3">
    <source>
        <dbReference type="Google" id="ProtNLM"/>
    </source>
</evidence>
<dbReference type="HOGENOM" id="CLU_2566886_0_0_5"/>
<dbReference type="PATRIC" id="fig|1094551.3.peg.905"/>